<protein>
    <recommendedName>
        <fullName evidence="3">RNA-directed RNA polymerase</fullName>
        <ecNumber evidence="3">2.7.7.48</ecNumber>
    </recommendedName>
</protein>
<dbReference type="GO" id="GO:0003968">
    <property type="term" value="F:RNA-directed RNA polymerase activity"/>
    <property type="evidence" value="ECO:0007669"/>
    <property type="project" value="UniProtKB-KW"/>
</dbReference>
<dbReference type="GO" id="GO:0003723">
    <property type="term" value="F:RNA binding"/>
    <property type="evidence" value="ECO:0007669"/>
    <property type="project" value="InterPro"/>
</dbReference>
<evidence type="ECO:0000313" key="4">
    <source>
        <dbReference type="EMBL" id="QVT76732.1"/>
    </source>
</evidence>
<keyword evidence="3" id="KW-0548">Nucleotidyltransferase</keyword>
<evidence type="ECO:0000313" key="5">
    <source>
        <dbReference type="Proteomes" id="UP001256571"/>
    </source>
</evidence>
<keyword evidence="5" id="KW-1185">Reference proteome</keyword>
<reference evidence="4" key="1">
    <citation type="submission" date="2020-11" db="EMBL/GenBank/DDBJ databases">
        <authorList>
            <person name="Huang H.-J."/>
            <person name="Li J.-M."/>
        </authorList>
    </citation>
    <scope>NUCLEOTIDE SEQUENCE</scope>
    <source>
        <strain evidence="4">B</strain>
    </source>
</reference>
<proteinExistence type="predicted"/>
<dbReference type="EC" id="2.7.7.48" evidence="3"/>
<evidence type="ECO:0000256" key="2">
    <source>
        <dbReference type="ARBA" id="ARBA00048744"/>
    </source>
</evidence>
<sequence>MHQPSYSGNYVLVDYVNALLPKYIATPSLAANKLVSTFLASIEQRTKGVRTHGVNYLQLWLLANPAIKRLPDAEASAFWNTLTLANKRGVAISYLLYLACGDKDQYQLLFNSLVSKLYAGRDWCHPLTFSGETDQPVVDPGTNPVLDLWKRSDPHSFTLFSKHPSPRILPQIALQQIQLKFSMVGGVPVWFPKLTIHTNRLQLKKLSALYPYTSMADKQHTTTRVWSYLNSLLNGSWRGEMSTLHPQLDLPSRSSLLKSVNSVLAHLMVGTPQPLVMVALLTCVDEKYQTSPPWVYMTQSQLLLDTYPNVTKNLKDLSTGLKRCSTLPDGTPVSDNLVAKFMYWELACGRALMLSDWHQEYLDRCTTTYHITTHLPSNKPPRWREEVTGHVEEDPRFYELLTNYMVQLLNIVIPTRIRKETFKAFLLRRSEWMTSGSSSGEAVTINGKRYPVNKRGWSETLDVNYYAQLLYTSEPIEEATASEKMESGKARAIYGTKPLHYVISSYATDKFEERLRLVQGLEKGVSGLEGLVREIKRASLSSSEHHLTMLDFANFNIQHSPRSQAVLHEVCHRLGPEHHAPIDWLQAHLWLAKSKYNMWVELPGTDGSTQRTRVRVVQGLFSGTKTTDLTNTALNWCYVRVAKQLVAEQYALHPLGLYTVHQGDDIWLSNLLVVWSAILFYTMNSMGFVFAPTKQMIGLHRGEYLRVLSTHGQAIGYLARSIVNMLIKPVQQAMPLTPNENLSSTNTALGTLSRRGLPFVSLVALHFDLSRHWRKLRAFPGDPTAIALPLKVVYYPTPLNGYDCPPPLTLVSSDKQPLPQINPEFQLDSVLAQLPHRMTSDWLTTIVAKVGSNHPINFHGLVQTQKLSNYFSAIKGLGTTRAFKALKRKWKQVIQSDPTLLINPTLRALSLDDPESWALSKTSFSHTNLLTPANGIYITPKDILNTVIGKMRQPDIVFAEPVNLISAIIGFSASTPFKSLQATQLALGITEMEAIIYMLEFSSLGQPNRDLARQHLAKLFMYNSIIPLHVLLFASFGFLGNYRQVVHPSIVLTVNTVVKSDLADRMLSMQRAPLAYWLELWEHRAALLLRAIIAKDRRSATRILY</sequence>
<dbReference type="GO" id="GO:0000166">
    <property type="term" value="F:nucleotide binding"/>
    <property type="evidence" value="ECO:0007669"/>
    <property type="project" value="UniProtKB-KW"/>
</dbReference>
<name>A0A8E6Y5K2_9VIRU</name>
<dbReference type="GO" id="GO:0006351">
    <property type="term" value="P:DNA-templated transcription"/>
    <property type="evidence" value="ECO:0007669"/>
    <property type="project" value="InterPro"/>
</dbReference>
<keyword evidence="1 3" id="KW-0547">Nucleotide-binding</keyword>
<organism evidence="4 5">
    <name type="scientific">Bemisia tabaci toti-like virus 1</name>
    <dbReference type="NCBI Taxonomy" id="2838153"/>
    <lineage>
        <taxon>Viruses</taxon>
        <taxon>Riboviria</taxon>
        <taxon>Orthornavirae</taxon>
        <taxon>Duplornaviricota</taxon>
        <taxon>Chrymotiviricetes</taxon>
        <taxon>Ghabrivirales</taxon>
        <taxon>Alphatotivirineae</taxon>
        <taxon>Spiciviridae</taxon>
        <taxon>Spicivirus</taxon>
        <taxon>Spicivirus jyu</taxon>
    </lineage>
</organism>
<evidence type="ECO:0000256" key="1">
    <source>
        <dbReference type="ARBA" id="ARBA00022741"/>
    </source>
</evidence>
<dbReference type="Pfam" id="PF02123">
    <property type="entry name" value="RdRP_4"/>
    <property type="match status" value="1"/>
</dbReference>
<dbReference type="EMBL" id="MW227222">
    <property type="protein sequence ID" value="QVT76732.1"/>
    <property type="molecule type" value="Genomic_RNA"/>
</dbReference>
<keyword evidence="3" id="KW-0693">Viral RNA replication</keyword>
<comment type="catalytic activity">
    <reaction evidence="2 3">
        <text>RNA(n) + a ribonucleoside 5'-triphosphate = RNA(n+1) + diphosphate</text>
        <dbReference type="Rhea" id="RHEA:21248"/>
        <dbReference type="Rhea" id="RHEA-COMP:14527"/>
        <dbReference type="Rhea" id="RHEA-COMP:17342"/>
        <dbReference type="ChEBI" id="CHEBI:33019"/>
        <dbReference type="ChEBI" id="CHEBI:61557"/>
        <dbReference type="ChEBI" id="CHEBI:140395"/>
        <dbReference type="EC" id="2.7.7.48"/>
    </reaction>
</comment>
<dbReference type="Proteomes" id="UP001256571">
    <property type="component" value="Segment"/>
</dbReference>
<evidence type="ECO:0000256" key="3">
    <source>
        <dbReference type="RuleBase" id="RU364050"/>
    </source>
</evidence>
<keyword evidence="3" id="KW-0808">Transferase</keyword>
<accession>A0A8E6Y5K2</accession>
<reference evidence="4" key="2">
    <citation type="journal article" date="2021" name="NPJ Biofilms Microbiomes">
        <title>Diversity and infectivity of the RNA virome among different cryptic species of an agriculturally important insect vector: whitefly Bemisia tabaci.</title>
        <authorList>
            <person name="Huang H.J."/>
            <person name="Ye Z.X."/>
            <person name="Wang X."/>
            <person name="Yan X.T."/>
            <person name="Zhang Y."/>
            <person name="He Y.J."/>
            <person name="Qi Y.H."/>
            <person name="Zhang X.D."/>
            <person name="Zhuo J.C."/>
            <person name="Lu G."/>
            <person name="Lu J.B."/>
            <person name="Mao Q.Z."/>
            <person name="Sun Z.T."/>
            <person name="Yan F."/>
            <person name="Chen J.P."/>
            <person name="Zhang C.X."/>
            <person name="Li J.M."/>
        </authorList>
    </citation>
    <scope>NUCLEOTIDE SEQUENCE</scope>
    <source>
        <strain evidence="4">B</strain>
    </source>
</reference>
<dbReference type="InterPro" id="IPR001795">
    <property type="entry name" value="RNA-dir_pol_luteovirus"/>
</dbReference>
<keyword evidence="3" id="KW-0696">RNA-directed RNA polymerase</keyword>